<dbReference type="Ensembl" id="ENSSMAT00000007503.2">
    <property type="protein sequence ID" value="ENSSMAP00000007406.2"/>
    <property type="gene ID" value="ENSSMAG00000004579.2"/>
</dbReference>
<keyword evidence="2" id="KW-0812">Transmembrane</keyword>
<keyword evidence="2" id="KW-0472">Membrane</keyword>
<name>A0A8D2ZTL5_SCOMX</name>
<evidence type="ECO:0000256" key="1">
    <source>
        <dbReference type="SAM" id="MobiDB-lite"/>
    </source>
</evidence>
<feature type="transmembrane region" description="Helical" evidence="2">
    <location>
        <begin position="7"/>
        <end position="28"/>
    </location>
</feature>
<sequence length="107" mass="11822">MIIHICWLIWFPSLVLLLFLIATKYYLLLFAPFFQSSSHNSGAESDREHGVKIISCHISCVRPTLYLPTTLSLSQSDCGLPGAPPPRAQLRPVVSSRSEPDSPCALP</sequence>
<proteinExistence type="predicted"/>
<dbReference type="Proteomes" id="UP000694558">
    <property type="component" value="Chromosome 19"/>
</dbReference>
<organism evidence="3 4">
    <name type="scientific">Scophthalmus maximus</name>
    <name type="common">Turbot</name>
    <name type="synonym">Psetta maxima</name>
    <dbReference type="NCBI Taxonomy" id="52904"/>
    <lineage>
        <taxon>Eukaryota</taxon>
        <taxon>Metazoa</taxon>
        <taxon>Chordata</taxon>
        <taxon>Craniata</taxon>
        <taxon>Vertebrata</taxon>
        <taxon>Euteleostomi</taxon>
        <taxon>Actinopterygii</taxon>
        <taxon>Neopterygii</taxon>
        <taxon>Teleostei</taxon>
        <taxon>Neoteleostei</taxon>
        <taxon>Acanthomorphata</taxon>
        <taxon>Carangaria</taxon>
        <taxon>Pleuronectiformes</taxon>
        <taxon>Pleuronectoidei</taxon>
        <taxon>Scophthalmidae</taxon>
        <taxon>Scophthalmus</taxon>
    </lineage>
</organism>
<evidence type="ECO:0000313" key="4">
    <source>
        <dbReference type="Proteomes" id="UP000694558"/>
    </source>
</evidence>
<protein>
    <submittedName>
        <fullName evidence="3">Uncharacterized protein</fullName>
    </submittedName>
</protein>
<evidence type="ECO:0000256" key="2">
    <source>
        <dbReference type="SAM" id="Phobius"/>
    </source>
</evidence>
<evidence type="ECO:0000313" key="3">
    <source>
        <dbReference type="Ensembl" id="ENSSMAP00000007406.2"/>
    </source>
</evidence>
<reference evidence="3" key="2">
    <citation type="submission" date="2025-08" db="UniProtKB">
        <authorList>
            <consortium name="Ensembl"/>
        </authorList>
    </citation>
    <scope>IDENTIFICATION</scope>
</reference>
<feature type="region of interest" description="Disordered" evidence="1">
    <location>
        <begin position="78"/>
        <end position="107"/>
    </location>
</feature>
<reference evidence="3" key="1">
    <citation type="submission" date="2023-05" db="EMBL/GenBank/DDBJ databases">
        <title>High-quality long-read genome of Scophthalmus maximus.</title>
        <authorList>
            <person name="Lien S."/>
            <person name="Martinez P."/>
        </authorList>
    </citation>
    <scope>NUCLEOTIDE SEQUENCE [LARGE SCALE GENOMIC DNA]</scope>
</reference>
<keyword evidence="2" id="KW-1133">Transmembrane helix</keyword>
<accession>A0A8D2ZTL5</accession>
<dbReference type="AlphaFoldDB" id="A0A8D2ZTL5"/>